<comment type="caution">
    <text evidence="1">The sequence shown here is derived from an EMBL/GenBank/DDBJ whole genome shotgun (WGS) entry which is preliminary data.</text>
</comment>
<dbReference type="EMBL" id="JAMKFB020000010">
    <property type="protein sequence ID" value="KAL0182137.1"/>
    <property type="molecule type" value="Genomic_DNA"/>
</dbReference>
<evidence type="ECO:0000313" key="1">
    <source>
        <dbReference type="EMBL" id="KAL0182137.1"/>
    </source>
</evidence>
<proteinExistence type="predicted"/>
<organism evidence="1 2">
    <name type="scientific">Cirrhinus mrigala</name>
    <name type="common">Mrigala</name>
    <dbReference type="NCBI Taxonomy" id="683832"/>
    <lineage>
        <taxon>Eukaryota</taxon>
        <taxon>Metazoa</taxon>
        <taxon>Chordata</taxon>
        <taxon>Craniata</taxon>
        <taxon>Vertebrata</taxon>
        <taxon>Euteleostomi</taxon>
        <taxon>Actinopterygii</taxon>
        <taxon>Neopterygii</taxon>
        <taxon>Teleostei</taxon>
        <taxon>Ostariophysi</taxon>
        <taxon>Cypriniformes</taxon>
        <taxon>Cyprinidae</taxon>
        <taxon>Labeoninae</taxon>
        <taxon>Labeonini</taxon>
        <taxon>Cirrhinus</taxon>
    </lineage>
</organism>
<sequence length="66" mass="7621">LSRRAMQRLIQRLLRKLTTLGHAAAAAMDRPFALKSKQQLVRRDDCVLNLCDDPFVFAQQLTHIEM</sequence>
<dbReference type="Proteomes" id="UP001529510">
    <property type="component" value="Unassembled WGS sequence"/>
</dbReference>
<dbReference type="AlphaFoldDB" id="A0ABD0Q7G1"/>
<feature type="non-terminal residue" evidence="1">
    <location>
        <position position="1"/>
    </location>
</feature>
<accession>A0ABD0Q7G1</accession>
<reference evidence="1 2" key="1">
    <citation type="submission" date="2024-05" db="EMBL/GenBank/DDBJ databases">
        <title>Genome sequencing and assembly of Indian major carp, Cirrhinus mrigala (Hamilton, 1822).</title>
        <authorList>
            <person name="Mohindra V."/>
            <person name="Chowdhury L.M."/>
            <person name="Lal K."/>
            <person name="Jena J.K."/>
        </authorList>
    </citation>
    <scope>NUCLEOTIDE SEQUENCE [LARGE SCALE GENOMIC DNA]</scope>
    <source>
        <strain evidence="1">CM1030</strain>
        <tissue evidence="1">Blood</tissue>
    </source>
</reference>
<keyword evidence="2" id="KW-1185">Reference proteome</keyword>
<evidence type="ECO:0000313" key="2">
    <source>
        <dbReference type="Proteomes" id="UP001529510"/>
    </source>
</evidence>
<gene>
    <name evidence="1" type="ORF">M9458_021512</name>
</gene>
<protein>
    <submittedName>
        <fullName evidence="1">Uncharacterized protein</fullName>
    </submittedName>
</protein>
<feature type="non-terminal residue" evidence="1">
    <location>
        <position position="66"/>
    </location>
</feature>
<name>A0ABD0Q7G1_CIRMR</name>